<dbReference type="InterPro" id="IPR036282">
    <property type="entry name" value="Glutathione-S-Trfase_C_sf"/>
</dbReference>
<dbReference type="GO" id="GO:0032991">
    <property type="term" value="C:protein-containing complex"/>
    <property type="evidence" value="ECO:0007669"/>
    <property type="project" value="UniProtKB-ARBA"/>
</dbReference>
<keyword evidence="4 6" id="KW-0694">RNA-binding</keyword>
<feature type="domain" description="TRNA-binding" evidence="8">
    <location>
        <begin position="303"/>
        <end position="406"/>
    </location>
</feature>
<dbReference type="InterPro" id="IPR053836">
    <property type="entry name" value="Arc1-like_N"/>
</dbReference>
<keyword evidence="5" id="KW-0648">Protein biosynthesis</keyword>
<feature type="region of interest" description="Disordered" evidence="7">
    <location>
        <begin position="271"/>
        <end position="297"/>
    </location>
</feature>
<dbReference type="CDD" id="cd10289">
    <property type="entry name" value="GST_C_AaRS_like"/>
    <property type="match status" value="1"/>
</dbReference>
<dbReference type="FunFam" id="2.40.50.140:FF:000047">
    <property type="entry name" value="tyrosine--tRNA ligase, cytoplasmic isoform X2"/>
    <property type="match status" value="1"/>
</dbReference>
<dbReference type="SUPFAM" id="SSF50249">
    <property type="entry name" value="Nucleic acid-binding proteins"/>
    <property type="match status" value="1"/>
</dbReference>
<protein>
    <recommendedName>
        <fullName evidence="8">tRNA-binding domain-containing protein</fullName>
    </recommendedName>
</protein>
<dbReference type="InterPro" id="IPR002547">
    <property type="entry name" value="tRNA-bd_dom"/>
</dbReference>
<evidence type="ECO:0000256" key="6">
    <source>
        <dbReference type="PROSITE-ProRule" id="PRU00209"/>
    </source>
</evidence>
<proteinExistence type="predicted"/>
<evidence type="ECO:0000256" key="7">
    <source>
        <dbReference type="SAM" id="MobiDB-lite"/>
    </source>
</evidence>
<dbReference type="GO" id="GO:0006412">
    <property type="term" value="P:translation"/>
    <property type="evidence" value="ECO:0007669"/>
    <property type="project" value="UniProtKB-KW"/>
</dbReference>
<evidence type="ECO:0000256" key="4">
    <source>
        <dbReference type="ARBA" id="ARBA00022884"/>
    </source>
</evidence>
<feature type="compositionally biased region" description="Basic and acidic residues" evidence="7">
    <location>
        <begin position="212"/>
        <end position="229"/>
    </location>
</feature>
<dbReference type="PROSITE" id="PS50886">
    <property type="entry name" value="TRBD"/>
    <property type="match status" value="1"/>
</dbReference>
<evidence type="ECO:0000259" key="8">
    <source>
        <dbReference type="PROSITE" id="PS50886"/>
    </source>
</evidence>
<accession>A0A7S0VRF5</accession>
<dbReference type="GO" id="GO:0005737">
    <property type="term" value="C:cytoplasm"/>
    <property type="evidence" value="ECO:0007669"/>
    <property type="project" value="UniProtKB-SubCell"/>
</dbReference>
<dbReference type="SUPFAM" id="SSF47616">
    <property type="entry name" value="GST C-terminal domain-like"/>
    <property type="match status" value="1"/>
</dbReference>
<dbReference type="InterPro" id="IPR012340">
    <property type="entry name" value="NA-bd_OB-fold"/>
</dbReference>
<feature type="region of interest" description="Disordered" evidence="7">
    <location>
        <begin position="205"/>
        <end position="233"/>
    </location>
</feature>
<dbReference type="Pfam" id="PF01588">
    <property type="entry name" value="tRNA_bind"/>
    <property type="match status" value="1"/>
</dbReference>
<name>A0A7S0VRF5_9CHLO</name>
<dbReference type="Gene3D" id="2.40.50.140">
    <property type="entry name" value="Nucleic acid-binding proteins"/>
    <property type="match status" value="1"/>
</dbReference>
<reference evidence="9" key="1">
    <citation type="submission" date="2021-01" db="EMBL/GenBank/DDBJ databases">
        <authorList>
            <person name="Corre E."/>
            <person name="Pelletier E."/>
            <person name="Niang G."/>
            <person name="Scheremetjew M."/>
            <person name="Finn R."/>
            <person name="Kale V."/>
            <person name="Holt S."/>
            <person name="Cochrane G."/>
            <person name="Meng A."/>
            <person name="Brown T."/>
            <person name="Cohen L."/>
        </authorList>
    </citation>
    <scope>NUCLEOTIDE SEQUENCE</scope>
    <source>
        <strain evidence="9">SAG 63-3</strain>
    </source>
</reference>
<dbReference type="EMBL" id="HBFM01031787">
    <property type="protein sequence ID" value="CAD8790615.1"/>
    <property type="molecule type" value="Transcribed_RNA"/>
</dbReference>
<evidence type="ECO:0000256" key="3">
    <source>
        <dbReference type="ARBA" id="ARBA00022555"/>
    </source>
</evidence>
<sequence length="464" mass="49090">MFSFLTNSNTCALAARRSWKLFPLSKTSLSIARSLSSMATGQLQTALFLKSYVKDSASNVEIKDGSVVCGSNQGLSAISLFFAEQSKDLSVSSNIKNMVDEWLSFAANETFGEEQLNKVNSSLAGSTYITGHNLSVADLAVYGAIKSSASSVAAADVSKFCNLFRWLDLIQNTADAESFFPKLAVSKPVYQAPVAVAVPVKVAADKGAAAPEKPKEGEGKKKEAGEGKKKGGAAASAASAAPAAATPAAVSPAATPAAAAPVPEVVVATPPAKEAKAPKTPKEPKEAKEPKAAPAKKEDDVIAVDLLDIRVGKIVEVGRHPNADSLYLEKIDVGEKEPRQIISGLVKFVPEEEMRNRRVLVVCNLKAAKMRDVMSYGMVLCASTETHDKVEPVTPPEGVPLGERVTVPGFSRSPLDEINPKKKVLEQLFPDLKTDAEGYPVYKGQRFMTSGGAVTSGLPDGWVR</sequence>
<organism evidence="9">
    <name type="scientific">Polytomella parva</name>
    <dbReference type="NCBI Taxonomy" id="51329"/>
    <lineage>
        <taxon>Eukaryota</taxon>
        <taxon>Viridiplantae</taxon>
        <taxon>Chlorophyta</taxon>
        <taxon>core chlorophytes</taxon>
        <taxon>Chlorophyceae</taxon>
        <taxon>CS clade</taxon>
        <taxon>Chlamydomonadales</taxon>
        <taxon>Chlamydomonadaceae</taxon>
        <taxon>Polytomella</taxon>
    </lineage>
</organism>
<feature type="compositionally biased region" description="Basic and acidic residues" evidence="7">
    <location>
        <begin position="273"/>
        <end position="297"/>
    </location>
</feature>
<gene>
    <name evidence="9" type="ORF">PPAR00522_LOCUS20775</name>
</gene>
<evidence type="ECO:0000256" key="5">
    <source>
        <dbReference type="ARBA" id="ARBA00022917"/>
    </source>
</evidence>
<evidence type="ECO:0000313" key="9">
    <source>
        <dbReference type="EMBL" id="CAD8790615.1"/>
    </source>
</evidence>
<dbReference type="InterPro" id="IPR051270">
    <property type="entry name" value="Tyrosine-tRNA_ligase_regulator"/>
</dbReference>
<dbReference type="AlphaFoldDB" id="A0A7S0VRF5"/>
<dbReference type="GO" id="GO:0000049">
    <property type="term" value="F:tRNA binding"/>
    <property type="evidence" value="ECO:0007669"/>
    <property type="project" value="UniProtKB-UniRule"/>
</dbReference>
<evidence type="ECO:0000256" key="2">
    <source>
        <dbReference type="ARBA" id="ARBA00022490"/>
    </source>
</evidence>
<keyword evidence="2" id="KW-0963">Cytoplasm</keyword>
<dbReference type="Pfam" id="PF21972">
    <property type="entry name" value="Arc1p_N_like"/>
    <property type="match status" value="1"/>
</dbReference>
<dbReference type="CDD" id="cd02799">
    <property type="entry name" value="tRNA_bind_EMAP-II_like"/>
    <property type="match status" value="1"/>
</dbReference>
<dbReference type="PANTHER" id="PTHR11586">
    <property type="entry name" value="TRNA-AMINOACYLATION COFACTOR ARC1 FAMILY MEMBER"/>
    <property type="match status" value="1"/>
</dbReference>
<comment type="subcellular location">
    <subcellularLocation>
        <location evidence="1">Cytoplasm</location>
    </subcellularLocation>
</comment>
<dbReference type="PANTHER" id="PTHR11586:SF33">
    <property type="entry name" value="AMINOACYL TRNA SYNTHASE COMPLEX-INTERACTING MULTIFUNCTIONAL PROTEIN 1"/>
    <property type="match status" value="1"/>
</dbReference>
<evidence type="ECO:0000256" key="1">
    <source>
        <dbReference type="ARBA" id="ARBA00004496"/>
    </source>
</evidence>
<dbReference type="Gene3D" id="1.20.1050.130">
    <property type="match status" value="1"/>
</dbReference>
<keyword evidence="3 6" id="KW-0820">tRNA-binding</keyword>